<feature type="transmembrane region" description="Helical" evidence="7">
    <location>
        <begin position="113"/>
        <end position="131"/>
    </location>
</feature>
<dbReference type="AlphaFoldDB" id="A0AAW7ZDR2"/>
<feature type="transmembrane region" description="Helical" evidence="7">
    <location>
        <begin position="396"/>
        <end position="420"/>
    </location>
</feature>
<feature type="transmembrane region" description="Helical" evidence="7">
    <location>
        <begin position="43"/>
        <end position="69"/>
    </location>
</feature>
<dbReference type="InterPro" id="IPR004681">
    <property type="entry name" value="TRAP_DctM"/>
</dbReference>
<reference evidence="9" key="1">
    <citation type="journal article" date="2023" name="J. Hazard. Mater.">
        <title>Anaerobic biodegradation of pyrene and benzo[a]pyrene by a new sulfate-reducing Desulforamulus aquiferis strain DSA.</title>
        <authorList>
            <person name="Zhang Z."/>
            <person name="Sun J."/>
            <person name="Gong X."/>
            <person name="Wang C."/>
            <person name="Wang H."/>
        </authorList>
    </citation>
    <scope>NUCLEOTIDE SEQUENCE</scope>
    <source>
        <strain evidence="9">DSA</strain>
    </source>
</reference>
<dbReference type="EMBL" id="JARPTC010000013">
    <property type="protein sequence ID" value="MDO7787408.1"/>
    <property type="molecule type" value="Genomic_DNA"/>
</dbReference>
<dbReference type="Proteomes" id="UP001172911">
    <property type="component" value="Unassembled WGS sequence"/>
</dbReference>
<dbReference type="GO" id="GO:0005886">
    <property type="term" value="C:plasma membrane"/>
    <property type="evidence" value="ECO:0007669"/>
    <property type="project" value="UniProtKB-SubCell"/>
</dbReference>
<keyword evidence="6 7" id="KW-0472">Membrane</keyword>
<feature type="transmembrane region" description="Helical" evidence="7">
    <location>
        <begin position="313"/>
        <end position="342"/>
    </location>
</feature>
<evidence type="ECO:0000256" key="3">
    <source>
        <dbReference type="ARBA" id="ARBA00022519"/>
    </source>
</evidence>
<feature type="transmembrane region" description="Helical" evidence="7">
    <location>
        <begin position="240"/>
        <end position="259"/>
    </location>
</feature>
<keyword evidence="10" id="KW-1185">Reference proteome</keyword>
<keyword evidence="5 7" id="KW-1133">Transmembrane helix</keyword>
<name>A0AAW7ZDR2_9FIRM</name>
<evidence type="ECO:0000313" key="9">
    <source>
        <dbReference type="EMBL" id="MDO7787408.1"/>
    </source>
</evidence>
<feature type="transmembrane region" description="Helical" evidence="7">
    <location>
        <begin position="81"/>
        <end position="107"/>
    </location>
</feature>
<comment type="caution">
    <text evidence="9">The sequence shown here is derived from an EMBL/GenBank/DDBJ whole genome shotgun (WGS) entry which is preliminary data.</text>
</comment>
<accession>A0AAW7ZDR2</accession>
<feature type="transmembrane region" description="Helical" evidence="7">
    <location>
        <begin position="354"/>
        <end position="376"/>
    </location>
</feature>
<dbReference type="GO" id="GO:0022857">
    <property type="term" value="F:transmembrane transporter activity"/>
    <property type="evidence" value="ECO:0007669"/>
    <property type="project" value="TreeGrafter"/>
</dbReference>
<keyword evidence="4 7" id="KW-0812">Transmembrane</keyword>
<evidence type="ECO:0000256" key="7">
    <source>
        <dbReference type="SAM" id="Phobius"/>
    </source>
</evidence>
<dbReference type="InterPro" id="IPR010656">
    <property type="entry name" value="DctM"/>
</dbReference>
<feature type="transmembrane region" description="Helical" evidence="7">
    <location>
        <begin position="175"/>
        <end position="195"/>
    </location>
</feature>
<feature type="transmembrane region" description="Helical" evidence="7">
    <location>
        <begin position="271"/>
        <end position="293"/>
    </location>
</feature>
<protein>
    <submittedName>
        <fullName evidence="9">TRAP transporter large permease</fullName>
    </submittedName>
</protein>
<proteinExistence type="predicted"/>
<evidence type="ECO:0000259" key="8">
    <source>
        <dbReference type="Pfam" id="PF06808"/>
    </source>
</evidence>
<evidence type="ECO:0000256" key="4">
    <source>
        <dbReference type="ARBA" id="ARBA00022692"/>
    </source>
</evidence>
<sequence length="426" mass="46041">MTTALLFLLFVILFLLNVPIAISLAVSAIIILAATSDFSLYMIIQRMFASLLSPTLMAIPAFVFAGVLMSRGGIAKYLVNFLRAWLGHLPGGLAVVTILACAVFAAISGSSPATAAAIGAIMLPAMVDNGYPKRYAMGLVAVGGTLGILIPPSVTMVIFGVVAEESIGKLFMGGLLPGAILTLALISSAVIYSIRGGFGRGEKSSWPERWKSTIKALPGGFLPIFILGSIYTGIVTPTEAAVLSVFYTIAVSVFIYKELHLKDIRGVLKESINISSMIFMIIAAAMIFSFFLTTNQIPMAVGNWISENHLNKYLFFLATNIMFFVMGTFLEAVSITLITLPILLPMIHHLGIDLIQFAVVMTVNMELAMITPPVGLNLFVVSAMAKDRLENVVRGVLPFILIMVVMLIFFVLWEDVSLYIPRVLMK</sequence>
<dbReference type="RefSeq" id="WP_304542552.1">
    <property type="nucleotide sequence ID" value="NZ_JARPTC010000013.1"/>
</dbReference>
<dbReference type="NCBIfam" id="TIGR00786">
    <property type="entry name" value="dctM"/>
    <property type="match status" value="1"/>
</dbReference>
<dbReference type="PANTHER" id="PTHR33362">
    <property type="entry name" value="SIALIC ACID TRAP TRANSPORTER PERMEASE PROTEIN SIAT-RELATED"/>
    <property type="match status" value="1"/>
</dbReference>
<dbReference type="Pfam" id="PF06808">
    <property type="entry name" value="DctM"/>
    <property type="match status" value="1"/>
</dbReference>
<keyword evidence="3" id="KW-0997">Cell inner membrane</keyword>
<feature type="transmembrane region" description="Helical" evidence="7">
    <location>
        <begin position="216"/>
        <end position="234"/>
    </location>
</feature>
<feature type="domain" description="TRAP C4-dicarboxylate transport system permease DctM subunit" evidence="8">
    <location>
        <begin position="8"/>
        <end position="411"/>
    </location>
</feature>
<keyword evidence="2" id="KW-1003">Cell membrane</keyword>
<evidence type="ECO:0000256" key="2">
    <source>
        <dbReference type="ARBA" id="ARBA00022475"/>
    </source>
</evidence>
<gene>
    <name evidence="9" type="ORF">P6N53_09270</name>
</gene>
<reference evidence="9" key="2">
    <citation type="submission" date="2023-03" db="EMBL/GenBank/DDBJ databases">
        <authorList>
            <person name="Zhang Z."/>
        </authorList>
    </citation>
    <scope>NUCLEOTIDE SEQUENCE</scope>
    <source>
        <strain evidence="9">DSA</strain>
    </source>
</reference>
<dbReference type="PIRSF" id="PIRSF006066">
    <property type="entry name" value="HI0050"/>
    <property type="match status" value="1"/>
</dbReference>
<evidence type="ECO:0000256" key="6">
    <source>
        <dbReference type="ARBA" id="ARBA00023136"/>
    </source>
</evidence>
<evidence type="ECO:0000313" key="10">
    <source>
        <dbReference type="Proteomes" id="UP001172911"/>
    </source>
</evidence>
<feature type="transmembrane region" description="Helical" evidence="7">
    <location>
        <begin position="138"/>
        <end position="163"/>
    </location>
</feature>
<dbReference type="PANTHER" id="PTHR33362:SF5">
    <property type="entry name" value="C4-DICARBOXYLATE TRAP TRANSPORTER LARGE PERMEASE PROTEIN DCTM"/>
    <property type="match status" value="1"/>
</dbReference>
<organism evidence="9 10">
    <name type="scientific">Desulforamulus aquiferis</name>
    <dbReference type="NCBI Taxonomy" id="1397668"/>
    <lineage>
        <taxon>Bacteria</taxon>
        <taxon>Bacillati</taxon>
        <taxon>Bacillota</taxon>
        <taxon>Clostridia</taxon>
        <taxon>Eubacteriales</taxon>
        <taxon>Peptococcaceae</taxon>
        <taxon>Desulforamulus</taxon>
    </lineage>
</organism>
<evidence type="ECO:0000256" key="5">
    <source>
        <dbReference type="ARBA" id="ARBA00022989"/>
    </source>
</evidence>
<evidence type="ECO:0000256" key="1">
    <source>
        <dbReference type="ARBA" id="ARBA00004429"/>
    </source>
</evidence>
<comment type="subcellular location">
    <subcellularLocation>
        <location evidence="1">Cell inner membrane</location>
        <topology evidence="1">Multi-pass membrane protein</topology>
    </subcellularLocation>
</comment>